<keyword evidence="5 7" id="KW-1133">Transmembrane helix</keyword>
<keyword evidence="2" id="KW-0813">Transport</keyword>
<dbReference type="Proteomes" id="UP001597260">
    <property type="component" value="Unassembled WGS sequence"/>
</dbReference>
<feature type="transmembrane region" description="Helical" evidence="7">
    <location>
        <begin position="161"/>
        <end position="186"/>
    </location>
</feature>
<evidence type="ECO:0000256" key="1">
    <source>
        <dbReference type="ARBA" id="ARBA00004651"/>
    </source>
</evidence>
<feature type="transmembrane region" description="Helical" evidence="7">
    <location>
        <begin position="103"/>
        <end position="120"/>
    </location>
</feature>
<dbReference type="EMBL" id="JBHTMP010000001">
    <property type="protein sequence ID" value="MFD1319641.1"/>
    <property type="molecule type" value="Genomic_DNA"/>
</dbReference>
<feature type="transmembrane region" description="Helical" evidence="7">
    <location>
        <begin position="308"/>
        <end position="331"/>
    </location>
</feature>
<gene>
    <name evidence="8" type="ORF">ACFQ4H_00915</name>
</gene>
<feature type="transmembrane region" description="Helical" evidence="7">
    <location>
        <begin position="286"/>
        <end position="302"/>
    </location>
</feature>
<evidence type="ECO:0000256" key="4">
    <source>
        <dbReference type="ARBA" id="ARBA00022692"/>
    </source>
</evidence>
<evidence type="ECO:0000256" key="7">
    <source>
        <dbReference type="SAM" id="Phobius"/>
    </source>
</evidence>
<accession>A0ABW3Y7M4</accession>
<evidence type="ECO:0000256" key="2">
    <source>
        <dbReference type="ARBA" id="ARBA00022448"/>
    </source>
</evidence>
<dbReference type="PANTHER" id="PTHR23513">
    <property type="entry name" value="INTEGRAL MEMBRANE EFFLUX PROTEIN-RELATED"/>
    <property type="match status" value="1"/>
</dbReference>
<evidence type="ECO:0000313" key="9">
    <source>
        <dbReference type="Proteomes" id="UP001597260"/>
    </source>
</evidence>
<organism evidence="8 9">
    <name type="scientific">Micromonospora sonneratiae</name>
    <dbReference type="NCBI Taxonomy" id="1184706"/>
    <lineage>
        <taxon>Bacteria</taxon>
        <taxon>Bacillati</taxon>
        <taxon>Actinomycetota</taxon>
        <taxon>Actinomycetes</taxon>
        <taxon>Micromonosporales</taxon>
        <taxon>Micromonosporaceae</taxon>
        <taxon>Micromonospora</taxon>
    </lineage>
</organism>
<feature type="transmembrane region" description="Helical" evidence="7">
    <location>
        <begin position="76"/>
        <end position="97"/>
    </location>
</feature>
<evidence type="ECO:0000256" key="3">
    <source>
        <dbReference type="ARBA" id="ARBA00022475"/>
    </source>
</evidence>
<dbReference type="CDD" id="cd06173">
    <property type="entry name" value="MFS_MefA_like"/>
    <property type="match status" value="1"/>
</dbReference>
<evidence type="ECO:0000256" key="5">
    <source>
        <dbReference type="ARBA" id="ARBA00022989"/>
    </source>
</evidence>
<comment type="subcellular location">
    <subcellularLocation>
        <location evidence="1">Cell membrane</location>
        <topology evidence="1">Multi-pass membrane protein</topology>
    </subcellularLocation>
</comment>
<sequence length="401" mass="41940">MFRALRHRPFRLLWLSVLLIQLAHWLAVVAFQWEVANRTNNDALLLGVLYFFIMAPFLLFSLPAGVLADTRDRRRLLVTALCCAVALDSLCILLAGLDAMPTVMVTALGFLAGCVVTVVSPTNQALTASAVDPADLTSAIPLQAAGLNLARILGPALAGPLLILAGSTLAFTVCCLTAIAAALLAWRLPTPPRPPAPLVRTGMHRQMLAGITHVRQRPPAATALAITAITSLFGSSYQAQLPIVGARISDDGNSAFLVLVTLGGIGSLLGILSVARRRGRVTLRSAAWQVVVLGIVLALVGLTTSAPLVALLIVAAGGLTLSIMTSVNSILQQVVDDVQRGRVMSLYILCWGGLLPFGGLAMGAMSEVTDPGWTFAVFGAVTTAAGLASTIRTGHGRPRLG</sequence>
<protein>
    <submittedName>
        <fullName evidence="8">MFS transporter</fullName>
    </submittedName>
</protein>
<feature type="transmembrane region" description="Helical" evidence="7">
    <location>
        <begin position="12"/>
        <end position="31"/>
    </location>
</feature>
<feature type="transmembrane region" description="Helical" evidence="7">
    <location>
        <begin position="43"/>
        <end position="64"/>
    </location>
</feature>
<dbReference type="PANTHER" id="PTHR23513:SF11">
    <property type="entry name" value="STAPHYLOFERRIN A TRANSPORTER"/>
    <property type="match status" value="1"/>
</dbReference>
<dbReference type="SUPFAM" id="SSF103473">
    <property type="entry name" value="MFS general substrate transporter"/>
    <property type="match status" value="1"/>
</dbReference>
<feature type="transmembrane region" description="Helical" evidence="7">
    <location>
        <begin position="372"/>
        <end position="391"/>
    </location>
</feature>
<feature type="transmembrane region" description="Helical" evidence="7">
    <location>
        <begin position="255"/>
        <end position="274"/>
    </location>
</feature>
<dbReference type="RefSeq" id="WP_377565718.1">
    <property type="nucleotide sequence ID" value="NZ_JBHTMP010000001.1"/>
</dbReference>
<comment type="caution">
    <text evidence="8">The sequence shown here is derived from an EMBL/GenBank/DDBJ whole genome shotgun (WGS) entry which is preliminary data.</text>
</comment>
<dbReference type="InterPro" id="IPR036259">
    <property type="entry name" value="MFS_trans_sf"/>
</dbReference>
<dbReference type="Pfam" id="PF05977">
    <property type="entry name" value="MFS_3"/>
    <property type="match status" value="1"/>
</dbReference>
<dbReference type="Gene3D" id="1.20.1250.20">
    <property type="entry name" value="MFS general substrate transporter like domains"/>
    <property type="match status" value="1"/>
</dbReference>
<name>A0ABW3Y7M4_9ACTN</name>
<reference evidence="9" key="1">
    <citation type="journal article" date="2019" name="Int. J. Syst. Evol. Microbiol.">
        <title>The Global Catalogue of Microorganisms (GCM) 10K type strain sequencing project: providing services to taxonomists for standard genome sequencing and annotation.</title>
        <authorList>
            <consortium name="The Broad Institute Genomics Platform"/>
            <consortium name="The Broad Institute Genome Sequencing Center for Infectious Disease"/>
            <person name="Wu L."/>
            <person name="Ma J."/>
        </authorList>
    </citation>
    <scope>NUCLEOTIDE SEQUENCE [LARGE SCALE GENOMIC DNA]</scope>
    <source>
        <strain evidence="9">JCM 31037</strain>
    </source>
</reference>
<keyword evidence="4 7" id="KW-0812">Transmembrane</keyword>
<keyword evidence="9" id="KW-1185">Reference proteome</keyword>
<keyword evidence="6 7" id="KW-0472">Membrane</keyword>
<evidence type="ECO:0000313" key="8">
    <source>
        <dbReference type="EMBL" id="MFD1319641.1"/>
    </source>
</evidence>
<keyword evidence="3" id="KW-1003">Cell membrane</keyword>
<evidence type="ECO:0000256" key="6">
    <source>
        <dbReference type="ARBA" id="ARBA00023136"/>
    </source>
</evidence>
<feature type="transmembrane region" description="Helical" evidence="7">
    <location>
        <begin position="343"/>
        <end position="366"/>
    </location>
</feature>
<proteinExistence type="predicted"/>
<dbReference type="InterPro" id="IPR010290">
    <property type="entry name" value="TM_effector"/>
</dbReference>